<dbReference type="InterPro" id="IPR008707">
    <property type="entry name" value="B-propeller_PilY1"/>
</dbReference>
<evidence type="ECO:0000313" key="5">
    <source>
        <dbReference type="EMBL" id="MCW5320817.1"/>
    </source>
</evidence>
<dbReference type="EMBL" id="QZCW01000001">
    <property type="protein sequence ID" value="MCW5320817.1"/>
    <property type="molecule type" value="Genomic_DNA"/>
</dbReference>
<evidence type="ECO:0000256" key="2">
    <source>
        <dbReference type="ARBA" id="ARBA00022837"/>
    </source>
</evidence>
<name>A0ABT3KR67_9BURK</name>
<accession>A0ABT3KR67</accession>
<sequence length="1637" mass="175268">MDVSEPRNIIPPNIVSTANIPMLMLTASKDHLLFGPIYTDFEDLDDDGVIDTTFKPTFEYYGYFDSTKCYSYDNTAGQFNPSAMATQTTTTVGTVTSTKYSCPSGKSYWSGNFLNWVTMTRLDTVRKMLYGGYRDIDVKDSTVLMGSRLVWDAHSFVKYYKEEDIGDYTPFSKASLTKPAGPNANKYAGLSICITGSRDEASNTATQRSQPIMRLVKGNVRFWSTVEWVACRWREDYNFGTGKRQIATFGAKLARFYSSTEAGNGGVNHEISIPARSTDGAVYSNIGPDLNIRVKVCDPALLGEERCQAFPSDSATNLKPYGLLQEFGYPKAIGEATRAEFGLITGSYDNYHQGYVGYHNYKDLLNNNIPVVGAAGALRKNMGDLEDEINRATGVFCHSPKSGCTTLPDGRATGVGVIKAFDSMLLYSRAPAPAGYSSDAAWLNPMGEMLVQALQYYANVKPSTKPSSATNPNDSSVGMPLPEWSDPFADSPARKAKYGNAVCRPLNILAISSSTLSYDERASTPFGTLPGSQAGLDSFVNKIGDAEGITGTSRSVGSVPGNDDKSCSAKQINRLSEARGICPEAPAVRGSYHIAGAALSGNTKPIRTLSAPPADLNKVENALKVRTMTASLAGGAPRIDVPVPADLPVPPPPAPLTPASPKKYVSITPESVQDSGAPNSPLSFVSISSGPLYGAFIVTWNDIFAAADYDMDITGFIRYDLIRNQSSPSGWDIRIRTDIPNVCGGTPGTHGFSIVGVQKRDGSHTSADGRYLTHQHGAGILSNMPPVTQYLCGDNNYRNKTLIGTTVKYAGTVCNVTGNGITGDTTYDNSYPLNAFCSVQNMDFLHDETFHMVGEANALIKEPLWYAGKYGSFKSSVKNADGTYSTVDMPSTQLDWDSIKADGNDGSDGIPDGYFLARRPELLEAQLHKALNVVAKTSSAAPAVASAQLTGNDYKYVVKFDSTTVSGTLEAYKVDSEGEFSTAFAWEVGKLLDTRVSLDSGENRSIITNSGNGSTAGVKFRWASLPAAYKTQMTTASTNNMSEANAEVVLDYMRGNRKKEDISGLRQRASGFLGPIVNGAPWVQGSPGSTLAGIGSDGYTKFFGDHKTRIKLLWVAANDGMLHAFNADTGAEVFAYVPGALANRLAEIPLQRGTGARTKLGGNNFVTGNEKKPAGTVWPYVDGSPFSADVKVGTDWKTYVFGTLGRGGKGIFALDATEVVNLTEANASTVFKWQFTSDDDEDLGYITGDVSIHPASSQALPVAKMNNGNYALLLGNGNKSKTGKAVLFVLYMDGPTGDKWTGRYEKIVVDAGSNNGLSAPRWEDVDGNGTADVAYAGDMKGNIWKFNLADSSPAKWGSAFKMGSTAQPLYTATYVDTAGQVTPLPISTAPQLLFMGKGGLMVNFATGNAFETGDFPRTGVVQRVYGIWDRPGLGTPQGRARPIGIKTLAARKYTRNADGVVTITSDTTLNWSTHDGWYMDLPGSAEAVLSDPSLDAGVMTFVTVRPKGAASSDCSSTPESSLYTVDPISGRAERNIQGSIMVSNVNVLVAANDISDQKVRVVADRTKKPFKTTTKACTAGESGCTCVGTKCTKQEAPVCGPGQRAKRVTGRSVDAVLCTSTAPRLQWREIPGLRTDQ</sequence>
<evidence type="ECO:0000256" key="1">
    <source>
        <dbReference type="ARBA" id="ARBA00022723"/>
    </source>
</evidence>
<dbReference type="Pfam" id="PF05567">
    <property type="entry name" value="T4P_PilY1"/>
    <property type="match status" value="1"/>
</dbReference>
<reference evidence="6" key="1">
    <citation type="submission" date="2023-07" db="EMBL/GenBank/DDBJ databases">
        <title>Verminephrobacter genomes.</title>
        <authorList>
            <person name="Lund M.B."/>
        </authorList>
    </citation>
    <scope>NUCLEOTIDE SEQUENCE [LARGE SCALE GENOMIC DNA]</scope>
    <source>
        <strain evidence="6">AtM5-05</strain>
    </source>
</reference>
<feature type="compositionally biased region" description="Polar residues" evidence="3">
    <location>
        <begin position="462"/>
        <end position="476"/>
    </location>
</feature>
<gene>
    <name evidence="5" type="ORF">D5039_06415</name>
</gene>
<evidence type="ECO:0000259" key="4">
    <source>
        <dbReference type="Pfam" id="PF05567"/>
    </source>
</evidence>
<protein>
    <submittedName>
        <fullName evidence="5">Pilus assembly protein PilY</fullName>
    </submittedName>
</protein>
<keyword evidence="6" id="KW-1185">Reference proteome</keyword>
<dbReference type="Proteomes" id="UP001208935">
    <property type="component" value="Unassembled WGS sequence"/>
</dbReference>
<feature type="domain" description="PilY1 beta-propeller" evidence="4">
    <location>
        <begin position="1073"/>
        <end position="1438"/>
    </location>
</feature>
<organism evidence="5 6">
    <name type="scientific">Verminephrobacter aporrectodeae subsp. tuberculatae</name>
    <dbReference type="NCBI Taxonomy" id="1110392"/>
    <lineage>
        <taxon>Bacteria</taxon>
        <taxon>Pseudomonadati</taxon>
        <taxon>Pseudomonadota</taxon>
        <taxon>Betaproteobacteria</taxon>
        <taxon>Burkholderiales</taxon>
        <taxon>Comamonadaceae</taxon>
        <taxon>Verminephrobacter</taxon>
    </lineage>
</organism>
<evidence type="ECO:0000313" key="6">
    <source>
        <dbReference type="Proteomes" id="UP001208935"/>
    </source>
</evidence>
<evidence type="ECO:0000256" key="3">
    <source>
        <dbReference type="SAM" id="MobiDB-lite"/>
    </source>
</evidence>
<keyword evidence="1" id="KW-0479">Metal-binding</keyword>
<feature type="region of interest" description="Disordered" evidence="3">
    <location>
        <begin position="462"/>
        <end position="484"/>
    </location>
</feature>
<proteinExistence type="predicted"/>
<keyword evidence="2" id="KW-0106">Calcium</keyword>
<comment type="caution">
    <text evidence="5">The sequence shown here is derived from an EMBL/GenBank/DDBJ whole genome shotgun (WGS) entry which is preliminary data.</text>
</comment>